<evidence type="ECO:0008006" key="4">
    <source>
        <dbReference type="Google" id="ProtNLM"/>
    </source>
</evidence>
<gene>
    <name evidence="2" type="ORF">IAD25_05375</name>
</gene>
<organism evidence="2 3">
    <name type="scientific">Candidatus Allocopromorpha excrementipullorum</name>
    <dbReference type="NCBI Taxonomy" id="2840743"/>
    <lineage>
        <taxon>Bacteria</taxon>
        <taxon>Bacillati</taxon>
        <taxon>Bacillota</taxon>
        <taxon>Clostridia</taxon>
        <taxon>Eubacteriales</taxon>
        <taxon>Eubacteriaceae</taxon>
        <taxon>Eubacteriaceae incertae sedis</taxon>
        <taxon>Candidatus Allocopromorpha</taxon>
    </lineage>
</organism>
<feature type="chain" id="PRO_5038941545" description="GLUG domain-containing protein" evidence="1">
    <location>
        <begin position="27"/>
        <end position="215"/>
    </location>
</feature>
<feature type="signal peptide" evidence="1">
    <location>
        <begin position="1"/>
        <end position="26"/>
    </location>
</feature>
<proteinExistence type="predicted"/>
<reference evidence="2" key="2">
    <citation type="journal article" date="2021" name="PeerJ">
        <title>Extensive microbial diversity within the chicken gut microbiome revealed by metagenomics and culture.</title>
        <authorList>
            <person name="Gilroy R."/>
            <person name="Ravi A."/>
            <person name="Getino M."/>
            <person name="Pursley I."/>
            <person name="Horton D.L."/>
            <person name="Alikhan N.F."/>
            <person name="Baker D."/>
            <person name="Gharbi K."/>
            <person name="Hall N."/>
            <person name="Watson M."/>
            <person name="Adriaenssens E.M."/>
            <person name="Foster-Nyarko E."/>
            <person name="Jarju S."/>
            <person name="Secka A."/>
            <person name="Antonio M."/>
            <person name="Oren A."/>
            <person name="Chaudhuri R.R."/>
            <person name="La Ragione R."/>
            <person name="Hildebrand F."/>
            <person name="Pallen M.J."/>
        </authorList>
    </citation>
    <scope>NUCLEOTIDE SEQUENCE</scope>
    <source>
        <strain evidence="2">ChiSjej4B22-8349</strain>
    </source>
</reference>
<dbReference type="InterPro" id="IPR011050">
    <property type="entry name" value="Pectin_lyase_fold/virulence"/>
</dbReference>
<sequence length="215" mass="22424">MRRKGWFTVLLAAVMALSMTPVIASATEWGDDYNTAETLYIATTEDFLTFVEMSQSGATFEGKTVILRNSLDLDGVSIGPIGVDNYMTYSFMGTFDGQGNSITGLSISLPPYSTTNCALFGKIENGTVRGLTLENAEIPSDTFGYTAGIAGELDNGTVENCHVINSNITVSTSMYAGGIVGLNNGGTITGCTVMPDCSVTGTENVGAIIGDNASG</sequence>
<protein>
    <recommendedName>
        <fullName evidence="4">GLUG domain-containing protein</fullName>
    </recommendedName>
</protein>
<dbReference type="Gene3D" id="2.160.20.110">
    <property type="match status" value="1"/>
</dbReference>
<feature type="non-terminal residue" evidence="2">
    <location>
        <position position="215"/>
    </location>
</feature>
<dbReference type="EMBL" id="DVOB01000121">
    <property type="protein sequence ID" value="HIU96128.1"/>
    <property type="molecule type" value="Genomic_DNA"/>
</dbReference>
<reference evidence="2" key="1">
    <citation type="submission" date="2020-10" db="EMBL/GenBank/DDBJ databases">
        <authorList>
            <person name="Gilroy R."/>
        </authorList>
    </citation>
    <scope>NUCLEOTIDE SEQUENCE</scope>
    <source>
        <strain evidence="2">ChiSjej4B22-8349</strain>
    </source>
</reference>
<name>A0A9D1SUE1_9FIRM</name>
<dbReference type="SUPFAM" id="SSF51126">
    <property type="entry name" value="Pectin lyase-like"/>
    <property type="match status" value="1"/>
</dbReference>
<evidence type="ECO:0000256" key="1">
    <source>
        <dbReference type="SAM" id="SignalP"/>
    </source>
</evidence>
<comment type="caution">
    <text evidence="2">The sequence shown here is derived from an EMBL/GenBank/DDBJ whole genome shotgun (WGS) entry which is preliminary data.</text>
</comment>
<dbReference type="Proteomes" id="UP000824130">
    <property type="component" value="Unassembled WGS sequence"/>
</dbReference>
<evidence type="ECO:0000313" key="3">
    <source>
        <dbReference type="Proteomes" id="UP000824130"/>
    </source>
</evidence>
<evidence type="ECO:0000313" key="2">
    <source>
        <dbReference type="EMBL" id="HIU96128.1"/>
    </source>
</evidence>
<dbReference type="AlphaFoldDB" id="A0A9D1SUE1"/>
<keyword evidence="1" id="KW-0732">Signal</keyword>
<accession>A0A9D1SUE1</accession>